<dbReference type="EMBL" id="JAQQWM010000008">
    <property type="protein sequence ID" value="KAK8053033.1"/>
    <property type="molecule type" value="Genomic_DNA"/>
</dbReference>
<name>A0ABR1U2J0_9PEZI</name>
<reference evidence="2 3" key="1">
    <citation type="submission" date="2023-01" db="EMBL/GenBank/DDBJ databases">
        <title>Analysis of 21 Apiospora genomes using comparative genomics revels a genus with tremendous synthesis potential of carbohydrate active enzymes and secondary metabolites.</title>
        <authorList>
            <person name="Sorensen T."/>
        </authorList>
    </citation>
    <scope>NUCLEOTIDE SEQUENCE [LARGE SCALE GENOMIC DNA]</scope>
    <source>
        <strain evidence="2 3">CBS 83171</strain>
    </source>
</reference>
<sequence length="338" mass="35665">MHTFGGGTLKPREGTQESSTGRYLGKDAVKKAAVGGAFNRPYISSGGLDTDNTSEESILGRSASTNKKVSQHGILANLRLHLVLHANHLHEIKQIVPALLEPDIIDGLHLLLPRDLGLLLAAIGVDALAALLGHRGTGAQGNLPLRAHLAGSPPSHLDTALDRLGQVQARVRQHLVRHEDGVHGMVHDRQLEGLTPLHPGDKVQEPALGAVKREWVPQNLLDGPLENLLAQLIVALSLLDLVQRNRVRALGARDVADAVARELGQVGPPRGLEPLEELGQEETDILAAEPRILGHLGEEQEAAEGEGLPGLAVVDVAGLLPGLGAADDEVSGAGHDDD</sequence>
<evidence type="ECO:0000313" key="3">
    <source>
        <dbReference type="Proteomes" id="UP001446871"/>
    </source>
</evidence>
<comment type="caution">
    <text evidence="2">The sequence shown here is derived from an EMBL/GenBank/DDBJ whole genome shotgun (WGS) entry which is preliminary data.</text>
</comment>
<gene>
    <name evidence="2" type="ORF">PG996_012334</name>
</gene>
<protein>
    <submittedName>
        <fullName evidence="2">Uncharacterized protein</fullName>
    </submittedName>
</protein>
<dbReference type="Proteomes" id="UP001446871">
    <property type="component" value="Unassembled WGS sequence"/>
</dbReference>
<feature type="region of interest" description="Disordered" evidence="1">
    <location>
        <begin position="45"/>
        <end position="64"/>
    </location>
</feature>
<proteinExistence type="predicted"/>
<accession>A0ABR1U2J0</accession>
<feature type="region of interest" description="Disordered" evidence="1">
    <location>
        <begin position="1"/>
        <end position="22"/>
    </location>
</feature>
<evidence type="ECO:0000313" key="2">
    <source>
        <dbReference type="EMBL" id="KAK8053033.1"/>
    </source>
</evidence>
<keyword evidence="3" id="KW-1185">Reference proteome</keyword>
<evidence type="ECO:0000256" key="1">
    <source>
        <dbReference type="SAM" id="MobiDB-lite"/>
    </source>
</evidence>
<organism evidence="2 3">
    <name type="scientific">Apiospora saccharicola</name>
    <dbReference type="NCBI Taxonomy" id="335842"/>
    <lineage>
        <taxon>Eukaryota</taxon>
        <taxon>Fungi</taxon>
        <taxon>Dikarya</taxon>
        <taxon>Ascomycota</taxon>
        <taxon>Pezizomycotina</taxon>
        <taxon>Sordariomycetes</taxon>
        <taxon>Xylariomycetidae</taxon>
        <taxon>Amphisphaeriales</taxon>
        <taxon>Apiosporaceae</taxon>
        <taxon>Apiospora</taxon>
    </lineage>
</organism>